<evidence type="ECO:0000313" key="4">
    <source>
        <dbReference type="EMBL" id="CAC5383451.1"/>
    </source>
</evidence>
<dbReference type="PANTHER" id="PTHR10672:SF3">
    <property type="entry name" value="PROTEIN HU-LI TAI SHAO"/>
    <property type="match status" value="1"/>
</dbReference>
<organism evidence="4 5">
    <name type="scientific">Mytilus coruscus</name>
    <name type="common">Sea mussel</name>
    <dbReference type="NCBI Taxonomy" id="42192"/>
    <lineage>
        <taxon>Eukaryota</taxon>
        <taxon>Metazoa</taxon>
        <taxon>Spiralia</taxon>
        <taxon>Lophotrochozoa</taxon>
        <taxon>Mollusca</taxon>
        <taxon>Bivalvia</taxon>
        <taxon>Autobranchia</taxon>
        <taxon>Pteriomorphia</taxon>
        <taxon>Mytilida</taxon>
        <taxon>Mytiloidea</taxon>
        <taxon>Mytilidae</taxon>
        <taxon>Mytilinae</taxon>
        <taxon>Mytilus</taxon>
    </lineage>
</organism>
<feature type="compositionally biased region" description="Polar residues" evidence="2">
    <location>
        <begin position="892"/>
        <end position="906"/>
    </location>
</feature>
<dbReference type="Gene3D" id="3.40.225.10">
    <property type="entry name" value="Class II aldolase/adducin N-terminal domain"/>
    <property type="match status" value="1"/>
</dbReference>
<keyword evidence="5" id="KW-1185">Reference proteome</keyword>
<name>A0A6J8BJB3_MYTCO</name>
<sequence length="956" mass="107697">MELILEPTHLHIGESLVCVQRGQCKFGGDCSLSYERSNNFRGRYQGHVRPRSEEAIISWAPVNGPSSPSGKYIDNIDPDDPEYQRQMRRPADVKEDVKQMQDRSRVSLVLNSEAFRKELEEIINEQISEGNDPTNLIALQQITDLLNQNNKSGQTYGGFGRGITSVIPIADIKGMETTKYTKQEKQLRCKVASLYRVVDLNGWSYGIYNHISARINQEHEHFLINPFGVLYSEVTASSLVKVDMQGETIDPGSTTLGINKAGFTLHSAIHQARPDIKCIIHLHTPEVIAVSTMKCGFLPLSQESLIVGDVSFHDYNGILVDQEERDALQRSLGPTNKVMFLRNHGVVTCGSTVEEAYHYAVNVMSACLTQTKAVPAGVDNLILVSEEIKKRTFQVGSQGGGGVDTGGRKWKPGELEFEAVMRQLDNVGYRTGYLYRLPAFKQEVRKEKSNSDVEIPPTCSSFTYIIDGDVEHSKYVSPLKLARDRQKQNYKAGWLVNSPNNYIRQEVEETGTQNPKKYSKGYRTGYLYRLPAFKQEVRKEKSNSDVEIPPTCSSFTYIIDGDVEHSKYVSPLKLARDRQKQNYKAGWLVNSPNNYIRQEVEETGTQNPKKYSKWIPEEDGSPNRKSTPIKIENPNQFAPQGSNPKEFKLKQKEIRKDYYEEKISAGPQSKILEGITWEEAKKLQAEGKLDGDLSMVGDNVIVYGAASKGIIQRDQQHNVQVYKTQYAANPFDSINEEEIEKYKIEVENRGKGEPAVEEDLSPGPDGKLISTMERMHIIQQQQVDDTPEPKPEVEKPKPEVPVETKRQSSNTSRSEETTIDDVFQSNYPPVSPVSPTENKEKPPAVRRSSSNREPPRSPALIQELKEKSFERSKSERYGRDHVLNGDEKPSSPAKSDTLKSTDSASGGDTLEERSSKEGSPVKELPSPTKDKKKKKKFRMPSFSKNKKNKESKESTL</sequence>
<accession>A0A6J8BJB3</accession>
<dbReference type="SMART" id="SM01007">
    <property type="entry name" value="Aldolase_II"/>
    <property type="match status" value="1"/>
</dbReference>
<dbReference type="InterPro" id="IPR051017">
    <property type="entry name" value="Aldolase-II_Adducin_sf"/>
</dbReference>
<dbReference type="InterPro" id="IPR001303">
    <property type="entry name" value="Aldolase_II/adducin_N"/>
</dbReference>
<dbReference type="GO" id="GO:0005886">
    <property type="term" value="C:plasma membrane"/>
    <property type="evidence" value="ECO:0007669"/>
    <property type="project" value="UniProtKB-SubCell"/>
</dbReference>
<proteinExistence type="inferred from homology"/>
<dbReference type="Proteomes" id="UP000507470">
    <property type="component" value="Unassembled WGS sequence"/>
</dbReference>
<evidence type="ECO:0000259" key="3">
    <source>
        <dbReference type="SMART" id="SM01007"/>
    </source>
</evidence>
<feature type="compositionally biased region" description="Basic and acidic residues" evidence="2">
    <location>
        <begin position="863"/>
        <end position="889"/>
    </location>
</feature>
<dbReference type="InterPro" id="IPR036409">
    <property type="entry name" value="Aldolase_II/adducin_N_sf"/>
</dbReference>
<feature type="compositionally biased region" description="Basic and acidic residues" evidence="2">
    <location>
        <begin position="910"/>
        <end position="920"/>
    </location>
</feature>
<reference evidence="4 5" key="1">
    <citation type="submission" date="2020-06" db="EMBL/GenBank/DDBJ databases">
        <authorList>
            <person name="Li R."/>
            <person name="Bekaert M."/>
        </authorList>
    </citation>
    <scope>NUCLEOTIDE SEQUENCE [LARGE SCALE GENOMIC DNA]</scope>
    <source>
        <strain evidence="5">wild</strain>
    </source>
</reference>
<dbReference type="SUPFAM" id="SSF53639">
    <property type="entry name" value="AraD/HMP-PK domain-like"/>
    <property type="match status" value="1"/>
</dbReference>
<evidence type="ECO:0000256" key="1">
    <source>
        <dbReference type="ARBA" id="ARBA00006274"/>
    </source>
</evidence>
<feature type="region of interest" description="Disordered" evidence="2">
    <location>
        <begin position="602"/>
        <end position="628"/>
    </location>
</feature>
<evidence type="ECO:0000256" key="2">
    <source>
        <dbReference type="SAM" id="MobiDB-lite"/>
    </source>
</evidence>
<dbReference type="AlphaFoldDB" id="A0A6J8BJB3"/>
<dbReference type="Pfam" id="PF00596">
    <property type="entry name" value="Aldolase_II"/>
    <property type="match status" value="1"/>
</dbReference>
<dbReference type="EMBL" id="CACVKT020003374">
    <property type="protein sequence ID" value="CAC5383451.1"/>
    <property type="molecule type" value="Genomic_DNA"/>
</dbReference>
<dbReference type="GO" id="GO:0005856">
    <property type="term" value="C:cytoskeleton"/>
    <property type="evidence" value="ECO:0007669"/>
    <property type="project" value="TreeGrafter"/>
</dbReference>
<dbReference type="GO" id="GO:0014069">
    <property type="term" value="C:postsynaptic density"/>
    <property type="evidence" value="ECO:0007669"/>
    <property type="project" value="TreeGrafter"/>
</dbReference>
<comment type="similarity">
    <text evidence="1">Belongs to the aldolase class II family. Adducin subfamily.</text>
</comment>
<dbReference type="NCBIfam" id="NF005451">
    <property type="entry name" value="PRK07044.1"/>
    <property type="match status" value="1"/>
</dbReference>
<feature type="region of interest" description="Disordered" evidence="2">
    <location>
        <begin position="780"/>
        <end position="956"/>
    </location>
</feature>
<protein>
    <submittedName>
        <fullName evidence="4">ADD</fullName>
    </submittedName>
</protein>
<feature type="compositionally biased region" description="Basic and acidic residues" evidence="2">
    <location>
        <begin position="787"/>
        <end position="806"/>
    </location>
</feature>
<gene>
    <name evidence="4" type="ORF">MCOR_19196</name>
</gene>
<feature type="compositionally biased region" description="Basic residues" evidence="2">
    <location>
        <begin position="930"/>
        <end position="947"/>
    </location>
</feature>
<feature type="domain" description="Class II aldolase/adducin N-terminal" evidence="3">
    <location>
        <begin position="189"/>
        <end position="371"/>
    </location>
</feature>
<dbReference type="PANTHER" id="PTHR10672">
    <property type="entry name" value="ADDUCIN"/>
    <property type="match status" value="1"/>
</dbReference>
<feature type="compositionally biased region" description="Polar residues" evidence="2">
    <location>
        <begin position="823"/>
        <end position="836"/>
    </location>
</feature>
<dbReference type="FunFam" id="3.40.225.10:FF:000013">
    <property type="entry name" value="Class II aldolase"/>
    <property type="match status" value="1"/>
</dbReference>
<evidence type="ECO:0000313" key="5">
    <source>
        <dbReference type="Proteomes" id="UP000507470"/>
    </source>
</evidence>
<dbReference type="OrthoDB" id="3238794at2759"/>
<dbReference type="GO" id="GO:0051015">
    <property type="term" value="F:actin filament binding"/>
    <property type="evidence" value="ECO:0007669"/>
    <property type="project" value="TreeGrafter"/>
</dbReference>